<evidence type="ECO:0000259" key="5">
    <source>
        <dbReference type="Pfam" id="PF01182"/>
    </source>
</evidence>
<dbReference type="FunFam" id="3.40.50.1360:FF:000003">
    <property type="entry name" value="Glucosamine-6-phosphate deaminase"/>
    <property type="match status" value="1"/>
</dbReference>
<dbReference type="InterPro" id="IPR037171">
    <property type="entry name" value="NagB/RpiA_transferase-like"/>
</dbReference>
<comment type="function">
    <text evidence="4">Catalyzes the reversible isomerization-deamination of glucosamine 6-phosphate (GlcN6P) to form fructose 6-phosphate (Fru6P) and ammonium ion.</text>
</comment>
<sequence>MDIKIFDTAKEASKEVFHEFEQALASGATTFGLATGSTPEDLYEYLTSSDLDFSNATALNLDEYFGLPANHPESYATFMDKHLFSKKPFKETFIPNGLATDVEAEIARYNALLDEHPIDLQILGIGQNAHIGFNEPGSSRYTKTQLVDLAESTIQANARFFDSVEDVPSKAFSMGLASIMQSKRILLLAFGESKAQAVKDMVEGPVTEEVPASLLQEHPNVTVYLDSAAASLLNK</sequence>
<feature type="active site" description="Proton acceptor; for enolization step" evidence="4">
    <location>
        <position position="62"/>
    </location>
</feature>
<dbReference type="GO" id="GO:0005975">
    <property type="term" value="P:carbohydrate metabolic process"/>
    <property type="evidence" value="ECO:0007669"/>
    <property type="project" value="InterPro"/>
</dbReference>
<dbReference type="PANTHER" id="PTHR11280">
    <property type="entry name" value="GLUCOSAMINE-6-PHOSPHATE ISOMERASE"/>
    <property type="match status" value="1"/>
</dbReference>
<feature type="active site" description="For ring-opening step" evidence="4">
    <location>
        <position position="135"/>
    </location>
</feature>
<dbReference type="CDD" id="cd01399">
    <property type="entry name" value="GlcN6P_deaminase"/>
    <property type="match status" value="1"/>
</dbReference>
<comment type="similarity">
    <text evidence="4">Belongs to the glucosamine/galactosamine-6-phosphate isomerase family. NagB subfamily.</text>
</comment>
<dbReference type="GO" id="GO:0005737">
    <property type="term" value="C:cytoplasm"/>
    <property type="evidence" value="ECO:0007669"/>
    <property type="project" value="TreeGrafter"/>
</dbReference>
<dbReference type="Proteomes" id="UP000192813">
    <property type="component" value="Unassembled WGS sequence"/>
</dbReference>
<evidence type="ECO:0000256" key="4">
    <source>
        <dbReference type="HAMAP-Rule" id="MF_01241"/>
    </source>
</evidence>
<dbReference type="GO" id="GO:0004342">
    <property type="term" value="F:glucosamine-6-phosphate deaminase activity"/>
    <property type="evidence" value="ECO:0007669"/>
    <property type="project" value="UniProtKB-UniRule"/>
</dbReference>
<dbReference type="EC" id="3.5.99.6" evidence="4"/>
<comment type="catalytic activity">
    <reaction evidence="1 4">
        <text>alpha-D-glucosamine 6-phosphate + H2O = beta-D-fructose 6-phosphate + NH4(+)</text>
        <dbReference type="Rhea" id="RHEA:12172"/>
        <dbReference type="ChEBI" id="CHEBI:15377"/>
        <dbReference type="ChEBI" id="CHEBI:28938"/>
        <dbReference type="ChEBI" id="CHEBI:57634"/>
        <dbReference type="ChEBI" id="CHEBI:75989"/>
        <dbReference type="EC" id="3.5.99.6"/>
    </reaction>
</comment>
<dbReference type="EMBL" id="NBTM02000001">
    <property type="protein sequence ID" value="PNL91507.1"/>
    <property type="molecule type" value="Genomic_DNA"/>
</dbReference>
<evidence type="ECO:0000256" key="2">
    <source>
        <dbReference type="ARBA" id="ARBA00022801"/>
    </source>
</evidence>
<dbReference type="InterPro" id="IPR006148">
    <property type="entry name" value="Glc/Gal-6P_isomerase"/>
</dbReference>
<reference evidence="7" key="1">
    <citation type="submission" date="2017-12" db="EMBL/GenBank/DDBJ databases">
        <title>FDA dAtabase for Regulatory Grade micrObial Sequences (FDA-ARGOS): Supporting development and validation of Infectious Disease Dx tests.</title>
        <authorList>
            <person name="Hoffmann M."/>
            <person name="Allard M."/>
            <person name="Evans P."/>
            <person name="Brown E."/>
            <person name="Tallon L."/>
            <person name="Sadzewicz L."/>
            <person name="Sengamalay N."/>
            <person name="Ott S."/>
            <person name="Godinez A."/>
            <person name="Nagaraj S."/>
            <person name="Vavikolanu K."/>
            <person name="Aluvathingal J."/>
            <person name="Nadendla S."/>
            <person name="Sichtig H."/>
        </authorList>
    </citation>
    <scope>NUCLEOTIDE SEQUENCE [LARGE SCALE GENOMIC DNA]</scope>
    <source>
        <strain evidence="7">FDAARGOS_249</strain>
    </source>
</reference>
<dbReference type="GO" id="GO:0019262">
    <property type="term" value="P:N-acetylneuraminate catabolic process"/>
    <property type="evidence" value="ECO:0007669"/>
    <property type="project" value="UniProtKB-UniRule"/>
</dbReference>
<evidence type="ECO:0000313" key="6">
    <source>
        <dbReference type="EMBL" id="PNL91507.1"/>
    </source>
</evidence>
<organism evidence="6 7">
    <name type="scientific">Aerococcus viridans</name>
    <dbReference type="NCBI Taxonomy" id="1377"/>
    <lineage>
        <taxon>Bacteria</taxon>
        <taxon>Bacillati</taxon>
        <taxon>Bacillota</taxon>
        <taxon>Bacilli</taxon>
        <taxon>Lactobacillales</taxon>
        <taxon>Aerococcaceae</taxon>
        <taxon>Aerococcus</taxon>
    </lineage>
</organism>
<keyword evidence="2 4" id="KW-0378">Hydrolase</keyword>
<comment type="caution">
    <text evidence="6">The sequence shown here is derived from an EMBL/GenBank/DDBJ whole genome shotgun (WGS) entry which is preliminary data.</text>
</comment>
<dbReference type="SUPFAM" id="SSF100950">
    <property type="entry name" value="NagB/RpiA/CoA transferase-like"/>
    <property type="match status" value="1"/>
</dbReference>
<dbReference type="UniPathway" id="UPA00629">
    <property type="reaction ID" value="UER00684"/>
</dbReference>
<comment type="pathway">
    <text evidence="4">Amino-sugar metabolism; N-acetylneuraminate degradation; D-fructose 6-phosphate from N-acetylneuraminate: step 5/5.</text>
</comment>
<dbReference type="Gene3D" id="3.40.50.1360">
    <property type="match status" value="1"/>
</dbReference>
<feature type="domain" description="Glucosamine/galactosamine-6-phosphate isomerase" evidence="5">
    <location>
        <begin position="8"/>
        <end position="218"/>
    </location>
</feature>
<keyword evidence="3 4" id="KW-0119">Carbohydrate metabolism</keyword>
<feature type="active site" description="Proton acceptor; for ring-opening step" evidence="4">
    <location>
        <position position="130"/>
    </location>
</feature>
<dbReference type="InterPro" id="IPR004547">
    <property type="entry name" value="Glucosamine6P_isomerase"/>
</dbReference>
<dbReference type="GO" id="GO:0006043">
    <property type="term" value="P:glucosamine catabolic process"/>
    <property type="evidence" value="ECO:0007669"/>
    <property type="project" value="TreeGrafter"/>
</dbReference>
<dbReference type="RefSeq" id="WP_083068534.1">
    <property type="nucleotide sequence ID" value="NZ_JALXKY010000008.1"/>
</dbReference>
<name>A0A2J9PMG7_9LACT</name>
<proteinExistence type="inferred from homology"/>
<evidence type="ECO:0000256" key="1">
    <source>
        <dbReference type="ARBA" id="ARBA00000644"/>
    </source>
</evidence>
<dbReference type="GO" id="GO:0006046">
    <property type="term" value="P:N-acetylglucosamine catabolic process"/>
    <property type="evidence" value="ECO:0007669"/>
    <property type="project" value="TreeGrafter"/>
</dbReference>
<feature type="active site" description="For ring-opening step" evidence="4">
    <location>
        <position position="128"/>
    </location>
</feature>
<dbReference type="PANTHER" id="PTHR11280:SF5">
    <property type="entry name" value="GLUCOSAMINE-6-PHOSPHATE ISOMERASE"/>
    <property type="match status" value="1"/>
</dbReference>
<evidence type="ECO:0000313" key="7">
    <source>
        <dbReference type="Proteomes" id="UP000192813"/>
    </source>
</evidence>
<gene>
    <name evidence="4" type="primary">nagB</name>
    <name evidence="6" type="ORF">A6J77_004440</name>
</gene>
<dbReference type="GO" id="GO:0042802">
    <property type="term" value="F:identical protein binding"/>
    <property type="evidence" value="ECO:0007669"/>
    <property type="project" value="TreeGrafter"/>
</dbReference>
<comment type="caution">
    <text evidence="4">Lacks conserved residue(s) required for the propagation of feature annotation.</text>
</comment>
<accession>A0A2J9PMG7</accession>
<dbReference type="AlphaFoldDB" id="A0A2J9PMG7"/>
<evidence type="ECO:0000256" key="3">
    <source>
        <dbReference type="ARBA" id="ARBA00023277"/>
    </source>
</evidence>
<dbReference type="Pfam" id="PF01182">
    <property type="entry name" value="Glucosamine_iso"/>
    <property type="match status" value="1"/>
</dbReference>
<dbReference type="HAMAP" id="MF_01241">
    <property type="entry name" value="GlcN6P_deamin"/>
    <property type="match status" value="1"/>
</dbReference>
<protein>
    <recommendedName>
        <fullName evidence="4">Glucosamine-6-phosphate deaminase</fullName>
        <ecNumber evidence="4">3.5.99.6</ecNumber>
    </recommendedName>
    <alternativeName>
        <fullName evidence="4">GlcN6P deaminase</fullName>
        <shortName evidence="4">GNPDA</shortName>
    </alternativeName>
    <alternativeName>
        <fullName evidence="4">Glucosamine-6-phosphate isomerase</fullName>
    </alternativeName>
</protein>